<evidence type="ECO:0000313" key="2">
    <source>
        <dbReference type="Proteomes" id="UP001056576"/>
    </source>
</evidence>
<sequence length="117" mass="13059">MTDEQIDVENYTQDESNWNSFANNGRGAYGIKSAPGRIARSVLDRIVSDAKGEIDARGGIDWSQYGEPKVIFDDMLTCQVEWPHARTGAFLRLNQIHFSDETGEILQCGTEYGDLNA</sequence>
<organism evidence="1 2">
    <name type="scientific">Brevundimonas phage vB_BpoS-Kikimora</name>
    <dbReference type="NCBI Taxonomy" id="2948601"/>
    <lineage>
        <taxon>Viruses</taxon>
        <taxon>Duplodnaviria</taxon>
        <taxon>Heunggongvirae</taxon>
        <taxon>Uroviricota</taxon>
        <taxon>Caudoviricetes</taxon>
        <taxon>Jeanschmidtviridae</taxon>
        <taxon>Kikimoravirus</taxon>
        <taxon>Kikimoravirus kikimora</taxon>
    </lineage>
</organism>
<gene>
    <name evidence="1" type="ORF">KIKIMORA_04970</name>
</gene>
<proteinExistence type="predicted"/>
<accession>A0A9E7MSB2</accession>
<name>A0A9E7MSB2_9CAUD</name>
<keyword evidence="2" id="KW-1185">Reference proteome</keyword>
<reference evidence="1 2" key="1">
    <citation type="submission" date="2022-05" db="EMBL/GenBank/DDBJ databases">
        <authorList>
            <person name="Friedrich I."/>
            <person name="Poehlein A."/>
            <person name="Schneider D."/>
            <person name="Hertel R."/>
            <person name="Daniel R."/>
        </authorList>
    </citation>
    <scope>NUCLEOTIDE SEQUENCE [LARGE SCALE GENOMIC DNA]</scope>
</reference>
<dbReference type="Proteomes" id="UP001056576">
    <property type="component" value="Segment"/>
</dbReference>
<dbReference type="EMBL" id="ON529857">
    <property type="protein sequence ID" value="USN15615.1"/>
    <property type="molecule type" value="Genomic_DNA"/>
</dbReference>
<evidence type="ECO:0000313" key="1">
    <source>
        <dbReference type="EMBL" id="USN15615.1"/>
    </source>
</evidence>
<protein>
    <submittedName>
        <fullName evidence="1">Uncharacterized protein</fullName>
    </submittedName>
</protein>